<dbReference type="Gene3D" id="2.40.110.10">
    <property type="entry name" value="Butyryl-CoA Dehydrogenase, subunit A, domain 2"/>
    <property type="match status" value="1"/>
</dbReference>
<dbReference type="OrthoDB" id="2564795at2"/>
<gene>
    <name evidence="2" type="ORF">CPA45_10890</name>
</gene>
<dbReference type="EMBL" id="NWUX01000008">
    <property type="protein sequence ID" value="PCF95556.1"/>
    <property type="molecule type" value="Genomic_DNA"/>
</dbReference>
<dbReference type="RefSeq" id="WP_096651573.1">
    <property type="nucleotide sequence ID" value="NZ_NWUX01000008.1"/>
</dbReference>
<organism evidence="2 3">
    <name type="scientific">Vreelandella nigrificans</name>
    <dbReference type="NCBI Taxonomy" id="2042704"/>
    <lineage>
        <taxon>Bacteria</taxon>
        <taxon>Pseudomonadati</taxon>
        <taxon>Pseudomonadota</taxon>
        <taxon>Gammaproteobacteria</taxon>
        <taxon>Oceanospirillales</taxon>
        <taxon>Halomonadaceae</taxon>
        <taxon>Vreelandella</taxon>
    </lineage>
</organism>
<dbReference type="InterPro" id="IPR009100">
    <property type="entry name" value="AcylCoA_DH/oxidase_NM_dom_sf"/>
</dbReference>
<dbReference type="Gene3D" id="1.10.540.10">
    <property type="entry name" value="Acyl-CoA dehydrogenase/oxidase, N-terminal domain"/>
    <property type="match status" value="1"/>
</dbReference>
<accession>A0A2A4HLB0</accession>
<sequence length="357" mass="38571">MISDHLNQWLTEHADLLDSGHINEAELLPKLAADEVFKIGVPTSLGGVGGEVADSVEAIAQVASQSLTAAFVFWGHRAFIEYLLQGDNPELRERLLPSLLSGELAGATGLSNAMKYLAGIESLGIAVRKPIDDSKRLLDGVLPWATNLRKEGFVVAAAVEVENEQPLIAALPSHLAGINRSDDLDLIALRASNTASIKVENASLTDEWVISHSANNFLPQVRPAFLAMQCGMSIGLARRCLVAAKQQLGPTRSALRDDYEGVDRHLSHAGKQLQKGLSKQRFIKHPAELFAIRLTLAEVVANAAQLELQASGGKAYVHNAANGFARRWGEAAFIPIITPSVVQLKAELLRHQEVLFI</sequence>
<protein>
    <submittedName>
        <fullName evidence="2">Acyl-CoA dehydrogenase</fullName>
    </submittedName>
</protein>
<dbReference type="GO" id="GO:0003995">
    <property type="term" value="F:acyl-CoA dehydrogenase activity"/>
    <property type="evidence" value="ECO:0007669"/>
    <property type="project" value="TreeGrafter"/>
</dbReference>
<feature type="domain" description="Acyl-CoA dehydrogenase/oxidase N-terminal" evidence="1">
    <location>
        <begin position="10"/>
        <end position="103"/>
    </location>
</feature>
<comment type="caution">
    <text evidence="2">The sequence shown here is derived from an EMBL/GenBank/DDBJ whole genome shotgun (WGS) entry which is preliminary data.</text>
</comment>
<evidence type="ECO:0000259" key="1">
    <source>
        <dbReference type="Pfam" id="PF02771"/>
    </source>
</evidence>
<evidence type="ECO:0000313" key="2">
    <source>
        <dbReference type="EMBL" id="PCF95556.1"/>
    </source>
</evidence>
<dbReference type="SUPFAM" id="SSF56645">
    <property type="entry name" value="Acyl-CoA dehydrogenase NM domain-like"/>
    <property type="match status" value="1"/>
</dbReference>
<dbReference type="PANTHER" id="PTHR43884">
    <property type="entry name" value="ACYL-COA DEHYDROGENASE"/>
    <property type="match status" value="1"/>
</dbReference>
<dbReference type="Pfam" id="PF02771">
    <property type="entry name" value="Acyl-CoA_dh_N"/>
    <property type="match status" value="1"/>
</dbReference>
<dbReference type="Proteomes" id="UP000218677">
    <property type="component" value="Unassembled WGS sequence"/>
</dbReference>
<proteinExistence type="predicted"/>
<dbReference type="AlphaFoldDB" id="A0A2A4HLB0"/>
<dbReference type="InterPro" id="IPR013786">
    <property type="entry name" value="AcylCoA_DH/ox_N"/>
</dbReference>
<dbReference type="GO" id="GO:0050660">
    <property type="term" value="F:flavin adenine dinucleotide binding"/>
    <property type="evidence" value="ECO:0007669"/>
    <property type="project" value="InterPro"/>
</dbReference>
<dbReference type="PANTHER" id="PTHR43884:SF12">
    <property type="entry name" value="ISOVALERYL-COA DEHYDROGENASE, MITOCHONDRIAL-RELATED"/>
    <property type="match status" value="1"/>
</dbReference>
<evidence type="ECO:0000313" key="3">
    <source>
        <dbReference type="Proteomes" id="UP000218677"/>
    </source>
</evidence>
<dbReference type="InterPro" id="IPR046373">
    <property type="entry name" value="Acyl-CoA_Oxase/DH_mid-dom_sf"/>
</dbReference>
<dbReference type="Gene3D" id="1.20.140.10">
    <property type="entry name" value="Butyryl-CoA Dehydrogenase, subunit A, domain 3"/>
    <property type="match status" value="1"/>
</dbReference>
<keyword evidence="3" id="KW-1185">Reference proteome</keyword>
<dbReference type="InterPro" id="IPR037069">
    <property type="entry name" value="AcylCoA_DH/ox_N_sf"/>
</dbReference>
<name>A0A2A4HLB0_9GAMM</name>
<reference evidence="3" key="1">
    <citation type="submission" date="2017-09" db="EMBL/GenBank/DDBJ databases">
        <authorList>
            <person name="Cho G.-S."/>
            <person name="Oguntoyinbo F.A."/>
            <person name="Cnockaert M."/>
            <person name="Kabisch J."/>
            <person name="Neve H."/>
            <person name="Bockelmann W."/>
            <person name="Wenning M."/>
            <person name="Franz C.M."/>
            <person name="Vandamme P."/>
        </authorList>
    </citation>
    <scope>NUCLEOTIDE SEQUENCE [LARGE SCALE GENOMIC DNA]</scope>
    <source>
        <strain evidence="3">MBT G8648</strain>
    </source>
</reference>